<organism evidence="2 3">
    <name type="scientific">Mortierella isabellina</name>
    <name type="common">Filamentous fungus</name>
    <name type="synonym">Umbelopsis isabellina</name>
    <dbReference type="NCBI Taxonomy" id="91625"/>
    <lineage>
        <taxon>Eukaryota</taxon>
        <taxon>Fungi</taxon>
        <taxon>Fungi incertae sedis</taxon>
        <taxon>Mucoromycota</taxon>
        <taxon>Mucoromycotina</taxon>
        <taxon>Umbelopsidomycetes</taxon>
        <taxon>Umbelopsidales</taxon>
        <taxon>Umbelopsidaceae</taxon>
        <taxon>Umbelopsis</taxon>
    </lineage>
</organism>
<dbReference type="Proteomes" id="UP000654370">
    <property type="component" value="Unassembled WGS sequence"/>
</dbReference>
<keyword evidence="3" id="KW-1185">Reference proteome</keyword>
<dbReference type="PROSITE" id="PS51283">
    <property type="entry name" value="DUSP"/>
    <property type="match status" value="1"/>
</dbReference>
<evidence type="ECO:0000259" key="1">
    <source>
        <dbReference type="PROSITE" id="PS51283"/>
    </source>
</evidence>
<dbReference type="AlphaFoldDB" id="A0A8H7PHE0"/>
<dbReference type="SUPFAM" id="SSF81383">
    <property type="entry name" value="F-box domain"/>
    <property type="match status" value="1"/>
</dbReference>
<dbReference type="InterPro" id="IPR036047">
    <property type="entry name" value="F-box-like_dom_sf"/>
</dbReference>
<dbReference type="OrthoDB" id="2312914at2759"/>
<accession>A0A8H7PHE0</accession>
<dbReference type="SUPFAM" id="SSF143791">
    <property type="entry name" value="DUSP-like"/>
    <property type="match status" value="1"/>
</dbReference>
<sequence length="256" mass="29150">MLIAAERHVVPGKAAAAATPFQKLNAYSENLLMNAAMLSPAYNPFSTEIWAQIAWQVDSVRDLLALSATSHVLRLICTDDQLWKQLCIEHYALGVCNASKSEQVKVDHMLDVVTKDNDNGRSALDKFRFRIFERNLEVEEQRELSQLPEDQYKVHIISRDWLQCWGHWLHGGVPPTAIDQNILVDKNGKLRVPEKSLDGWSLGFIGPRLWNHLKGAWGVNGPELTEDDAQGEEYEEIRMRLRLWKQSLKNLAVSPN</sequence>
<comment type="caution">
    <text evidence="2">The sequence shown here is derived from an EMBL/GenBank/DDBJ whole genome shotgun (WGS) entry which is preliminary data.</text>
</comment>
<feature type="domain" description="DUSP" evidence="1">
    <location>
        <begin position="123"/>
        <end position="230"/>
    </location>
</feature>
<protein>
    <recommendedName>
        <fullName evidence="1">DUSP domain-containing protein</fullName>
    </recommendedName>
</protein>
<dbReference type="GO" id="GO:0004843">
    <property type="term" value="F:cysteine-type deubiquitinase activity"/>
    <property type="evidence" value="ECO:0007669"/>
    <property type="project" value="InterPro"/>
</dbReference>
<name>A0A8H7PHE0_MORIS</name>
<dbReference type="InterPro" id="IPR035927">
    <property type="entry name" value="DUSP-like_sf"/>
</dbReference>
<evidence type="ECO:0000313" key="2">
    <source>
        <dbReference type="EMBL" id="KAG2173725.1"/>
    </source>
</evidence>
<proteinExistence type="predicted"/>
<gene>
    <name evidence="2" type="ORF">INT43_005145</name>
</gene>
<evidence type="ECO:0000313" key="3">
    <source>
        <dbReference type="Proteomes" id="UP000654370"/>
    </source>
</evidence>
<reference evidence="2" key="1">
    <citation type="submission" date="2020-12" db="EMBL/GenBank/DDBJ databases">
        <title>Metabolic potential, ecology and presence of endohyphal bacteria is reflected in genomic diversity of Mucoromycotina.</title>
        <authorList>
            <person name="Muszewska A."/>
            <person name="Okrasinska A."/>
            <person name="Steczkiewicz K."/>
            <person name="Drgas O."/>
            <person name="Orlowska M."/>
            <person name="Perlinska-Lenart U."/>
            <person name="Aleksandrzak-Piekarczyk T."/>
            <person name="Szatraj K."/>
            <person name="Zielenkiewicz U."/>
            <person name="Pilsyk S."/>
            <person name="Malc E."/>
            <person name="Mieczkowski P."/>
            <person name="Kruszewska J.S."/>
            <person name="Biernat P."/>
            <person name="Pawlowska J."/>
        </authorList>
    </citation>
    <scope>NUCLEOTIDE SEQUENCE</scope>
    <source>
        <strain evidence="2">WA0000067209</strain>
    </source>
</reference>
<dbReference type="Gene3D" id="1.20.1280.50">
    <property type="match status" value="1"/>
</dbReference>
<dbReference type="EMBL" id="JAEPQZ010000014">
    <property type="protein sequence ID" value="KAG2173725.1"/>
    <property type="molecule type" value="Genomic_DNA"/>
</dbReference>
<dbReference type="InterPro" id="IPR006615">
    <property type="entry name" value="Pept_C19_DUSP"/>
</dbReference>